<organism evidence="2 3">
    <name type="scientific">Pseudorhodobacter antarcticus</name>
    <dbReference type="NCBI Taxonomy" id="1077947"/>
    <lineage>
        <taxon>Bacteria</taxon>
        <taxon>Pseudomonadati</taxon>
        <taxon>Pseudomonadota</taxon>
        <taxon>Alphaproteobacteria</taxon>
        <taxon>Rhodobacterales</taxon>
        <taxon>Paracoccaceae</taxon>
        <taxon>Pseudorhodobacter</taxon>
    </lineage>
</organism>
<sequence>MAHDCHRPELFQPQLLAAATLWQKGEFDPATTTGAWAGEIGMVQMLPADILARGIDGDGKVTLKTSVADAVLSGAGAGLLRDFGWQAGQPWLQEVTLPPDLPWAETGLRSTRPASEWVALGLAPRTGTVADLSASLLLPEGRKGPAFLAYPNYSVLFHWNQSAVYVTTAAYFANRLGGDPVFIPGTPDPQLSLDEMKCLQKKTAIARL</sequence>
<dbReference type="Proteomes" id="UP000183002">
    <property type="component" value="Unassembled WGS sequence"/>
</dbReference>
<dbReference type="EMBL" id="FOCO01000001">
    <property type="protein sequence ID" value="SEM67006.1"/>
    <property type="molecule type" value="Genomic_DNA"/>
</dbReference>
<name>A0A1H8A945_9RHOB</name>
<keyword evidence="3" id="KW-1185">Reference proteome</keyword>
<dbReference type="Gene3D" id="1.10.8.350">
    <property type="entry name" value="Bacterial muramidase"/>
    <property type="match status" value="1"/>
</dbReference>
<accession>A0A1H8A945</accession>
<protein>
    <submittedName>
        <fullName evidence="2">Transglycosylase SLT domain-containing protein</fullName>
    </submittedName>
</protein>
<dbReference type="InterPro" id="IPR031304">
    <property type="entry name" value="SLT_2"/>
</dbReference>
<dbReference type="GO" id="GO:0008933">
    <property type="term" value="F:peptidoglycan lytic transglycosylase activity"/>
    <property type="evidence" value="ECO:0007669"/>
    <property type="project" value="TreeGrafter"/>
</dbReference>
<dbReference type="InterPro" id="IPR043426">
    <property type="entry name" value="MltB-like"/>
</dbReference>
<dbReference type="PANTHER" id="PTHR30163">
    <property type="entry name" value="MEMBRANE-BOUND LYTIC MUREIN TRANSGLYCOSYLASE B"/>
    <property type="match status" value="1"/>
</dbReference>
<dbReference type="SUPFAM" id="SSF53955">
    <property type="entry name" value="Lysozyme-like"/>
    <property type="match status" value="1"/>
</dbReference>
<dbReference type="STRING" id="1077947.SAMN05216227_100138"/>
<gene>
    <name evidence="2" type="ORF">SAMN05216227_100138</name>
</gene>
<reference evidence="2 3" key="1">
    <citation type="submission" date="2016-10" db="EMBL/GenBank/DDBJ databases">
        <authorList>
            <person name="de Groot N.N."/>
        </authorList>
    </citation>
    <scope>NUCLEOTIDE SEQUENCE [LARGE SCALE GENOMIC DNA]</scope>
    <source>
        <strain evidence="2 3">CGMCC 1.10836</strain>
    </source>
</reference>
<dbReference type="Gene3D" id="1.10.530.10">
    <property type="match status" value="1"/>
</dbReference>
<dbReference type="InterPro" id="IPR023346">
    <property type="entry name" value="Lysozyme-like_dom_sf"/>
</dbReference>
<dbReference type="Pfam" id="PF13406">
    <property type="entry name" value="SLT_2"/>
    <property type="match status" value="1"/>
</dbReference>
<dbReference type="PANTHER" id="PTHR30163:SF8">
    <property type="entry name" value="LYTIC MUREIN TRANSGLYCOSYLASE"/>
    <property type="match status" value="1"/>
</dbReference>
<evidence type="ECO:0000313" key="2">
    <source>
        <dbReference type="EMBL" id="SEM67006.1"/>
    </source>
</evidence>
<dbReference type="AlphaFoldDB" id="A0A1H8A945"/>
<proteinExistence type="predicted"/>
<evidence type="ECO:0000259" key="1">
    <source>
        <dbReference type="Pfam" id="PF13406"/>
    </source>
</evidence>
<evidence type="ECO:0000313" key="3">
    <source>
        <dbReference type="Proteomes" id="UP000183002"/>
    </source>
</evidence>
<feature type="domain" description="Transglycosylase SLT" evidence="1">
    <location>
        <begin position="1"/>
        <end position="173"/>
    </location>
</feature>
<dbReference type="GO" id="GO:0009253">
    <property type="term" value="P:peptidoglycan catabolic process"/>
    <property type="evidence" value="ECO:0007669"/>
    <property type="project" value="TreeGrafter"/>
</dbReference>